<dbReference type="InterPro" id="IPR000413">
    <property type="entry name" value="Integrin_alpha"/>
</dbReference>
<feature type="signal peptide" evidence="5">
    <location>
        <begin position="1"/>
        <end position="26"/>
    </location>
</feature>
<dbReference type="EMBL" id="JALDAY010000008">
    <property type="protein sequence ID" value="MCI3274958.1"/>
    <property type="molecule type" value="Genomic_DNA"/>
</dbReference>
<comment type="caution">
    <text evidence="6">The sequence shown here is derived from an EMBL/GenBank/DDBJ whole genome shotgun (WGS) entry which is preliminary data.</text>
</comment>
<dbReference type="RefSeq" id="WP_242768700.1">
    <property type="nucleotide sequence ID" value="NZ_JALDAY010000008.1"/>
</dbReference>
<dbReference type="PROSITE" id="PS51470">
    <property type="entry name" value="FG_GAP"/>
    <property type="match status" value="4"/>
</dbReference>
<keyword evidence="3" id="KW-0378">Hydrolase</keyword>
<evidence type="ECO:0000313" key="7">
    <source>
        <dbReference type="Proteomes" id="UP001165269"/>
    </source>
</evidence>
<name>A0ABS9YCL6_9ACTN</name>
<keyword evidence="2" id="KW-0677">Repeat</keyword>
<dbReference type="PANTHER" id="PTHR23221:SF7">
    <property type="entry name" value="PHOSPHATIDYLINOSITOL-GLYCAN-SPECIFIC PHOSPHOLIPASE D"/>
    <property type="match status" value="1"/>
</dbReference>
<keyword evidence="7" id="KW-1185">Reference proteome</keyword>
<protein>
    <submittedName>
        <fullName evidence="6">FG-GAP-like repeat-containing protein</fullName>
    </submittedName>
</protein>
<dbReference type="InterPro" id="IPR013519">
    <property type="entry name" value="Int_alpha_beta-p"/>
</dbReference>
<evidence type="ECO:0000313" key="6">
    <source>
        <dbReference type="EMBL" id="MCI3274958.1"/>
    </source>
</evidence>
<organism evidence="6 7">
    <name type="scientific">Streptomyces cylindrosporus</name>
    <dbReference type="NCBI Taxonomy" id="2927583"/>
    <lineage>
        <taxon>Bacteria</taxon>
        <taxon>Bacillati</taxon>
        <taxon>Actinomycetota</taxon>
        <taxon>Actinomycetes</taxon>
        <taxon>Kitasatosporales</taxon>
        <taxon>Streptomycetaceae</taxon>
        <taxon>Streptomyces</taxon>
    </lineage>
</organism>
<dbReference type="PRINTS" id="PR01185">
    <property type="entry name" value="INTEGRINA"/>
</dbReference>
<dbReference type="SUPFAM" id="SSF69318">
    <property type="entry name" value="Integrin alpha N-terminal domain"/>
    <property type="match status" value="1"/>
</dbReference>
<dbReference type="Pfam" id="PF01839">
    <property type="entry name" value="FG-GAP"/>
    <property type="match status" value="4"/>
</dbReference>
<reference evidence="6" key="1">
    <citation type="submission" date="2022-03" db="EMBL/GenBank/DDBJ databases">
        <title>Streptomyces 7R015 and 7R016 isolated from Barleria lupulina in Thailand.</title>
        <authorList>
            <person name="Kanchanasin P."/>
            <person name="Phongsopitanun W."/>
            <person name="Tanasupawat S."/>
        </authorList>
    </citation>
    <scope>NUCLEOTIDE SEQUENCE</scope>
    <source>
        <strain evidence="6">7R015</strain>
    </source>
</reference>
<evidence type="ECO:0000256" key="5">
    <source>
        <dbReference type="SAM" id="SignalP"/>
    </source>
</evidence>
<evidence type="ECO:0000256" key="2">
    <source>
        <dbReference type="ARBA" id="ARBA00022737"/>
    </source>
</evidence>
<dbReference type="SMART" id="SM00191">
    <property type="entry name" value="Int_alpha"/>
    <property type="match status" value="6"/>
</dbReference>
<proteinExistence type="predicted"/>
<dbReference type="PANTHER" id="PTHR23221">
    <property type="entry name" value="GLYCOSYLPHOSPHATIDYLINOSITOL PHOSPHOLIPASE D"/>
    <property type="match status" value="1"/>
</dbReference>
<evidence type="ECO:0000256" key="1">
    <source>
        <dbReference type="ARBA" id="ARBA00022729"/>
    </source>
</evidence>
<sequence length="477" mass="46733">MRRHALLAATLTTGLLTALPVTTASAAPSHLPGDFNGDGYRDLAVSAPLAAAGSADHAGAVLIAYGSASGPKAAGSKVISQSTSGIPGTSESADNFGATTATGDFNSDGYADLAVGTPNESTTTGSLAGAVTVLWGSKSGLSGGTSLTPPTADKPKYFGRTLAAGDFNGDGRTDLAVGAANYNGISVYLGGTGKGATLSGRTGFTPGILTQGTGIRSLTAGDINGDGTDDLVVGGDTSPKTDRQLVYLSPGGSARTYAGEAAQGDSAAVGDVDGDGYDDIVTGLYGDVRADQTNSRLGGSVTLTYGSAKGPDTSRAPVTISQNTPGVPGAGEAGDWFGDSVALGDINGDGRADLAVGAQHEGIGSATDAGTVTIVPASSKGLSPATSYSYSQNTAGVPGTAETADEFGTAVRLVDTNRDGRADLAVGAPGENAGDGTLLFLRGTSTRLTTKGLVSYGAGSVGLGTHPQPELGSPITG</sequence>
<evidence type="ECO:0000256" key="3">
    <source>
        <dbReference type="ARBA" id="ARBA00022801"/>
    </source>
</evidence>
<dbReference type="InterPro" id="IPR013517">
    <property type="entry name" value="FG-GAP"/>
</dbReference>
<dbReference type="Gene3D" id="2.130.10.130">
    <property type="entry name" value="Integrin alpha, N-terminal"/>
    <property type="match status" value="4"/>
</dbReference>
<keyword evidence="4" id="KW-0325">Glycoprotein</keyword>
<dbReference type="Pfam" id="PF13517">
    <property type="entry name" value="FG-GAP_3"/>
    <property type="match status" value="1"/>
</dbReference>
<dbReference type="Proteomes" id="UP001165269">
    <property type="component" value="Unassembled WGS sequence"/>
</dbReference>
<gene>
    <name evidence="6" type="ORF">MQP27_28140</name>
</gene>
<evidence type="ECO:0000256" key="4">
    <source>
        <dbReference type="ARBA" id="ARBA00023180"/>
    </source>
</evidence>
<feature type="chain" id="PRO_5045915808" evidence="5">
    <location>
        <begin position="27"/>
        <end position="477"/>
    </location>
</feature>
<accession>A0ABS9YCL6</accession>
<dbReference type="InterPro" id="IPR028994">
    <property type="entry name" value="Integrin_alpha_N"/>
</dbReference>
<keyword evidence="1 5" id="KW-0732">Signal</keyword>